<name>A0A0P8A099_9EURY</name>
<dbReference type="AlphaFoldDB" id="A0A0P8A099"/>
<accession>A0A0P8A099</accession>
<sequence>MVTSIVNNAKGSAIQTWVWIVEPASALDILAYYRGLGDDPGTVEYADIQKAIDDWISKTAPAGYAHSITYQELLSLIYQWV</sequence>
<dbReference type="EMBL" id="LKCM01000369">
    <property type="protein sequence ID" value="KPQ41349.1"/>
    <property type="molecule type" value="Genomic_DNA"/>
</dbReference>
<organism evidence="1 2">
    <name type="scientific">Candidatus Methanoperedens nitratireducens</name>
    <dbReference type="NCBI Taxonomy" id="1392998"/>
    <lineage>
        <taxon>Archaea</taxon>
        <taxon>Methanobacteriati</taxon>
        <taxon>Methanobacteriota</taxon>
        <taxon>Stenosarchaea group</taxon>
        <taxon>Methanomicrobia</taxon>
        <taxon>Methanosarcinales</taxon>
        <taxon>ANME-2 cluster</taxon>
        <taxon>Candidatus Methanoperedentaceae</taxon>
        <taxon>Candidatus Methanoperedens</taxon>
    </lineage>
</organism>
<gene>
    <name evidence="1" type="ORF">MPEBLZ_04108</name>
</gene>
<dbReference type="Proteomes" id="UP000050360">
    <property type="component" value="Unassembled WGS sequence"/>
</dbReference>
<reference evidence="1 2" key="1">
    <citation type="submission" date="2015-09" db="EMBL/GenBank/DDBJ databases">
        <title>A metagenomics-based metabolic model of nitrate-dependent anaerobic oxidation of methane by Methanoperedens-like archaea.</title>
        <authorList>
            <person name="Arshad A."/>
            <person name="Speth D.R."/>
            <person name="De Graaf R.M."/>
            <person name="Op Den Camp H.J."/>
            <person name="Jetten M.S."/>
            <person name="Welte C.U."/>
        </authorList>
    </citation>
    <scope>NUCLEOTIDE SEQUENCE [LARGE SCALE GENOMIC DNA]</scope>
</reference>
<evidence type="ECO:0000313" key="2">
    <source>
        <dbReference type="Proteomes" id="UP000050360"/>
    </source>
</evidence>
<proteinExistence type="predicted"/>
<evidence type="ECO:0000313" key="1">
    <source>
        <dbReference type="EMBL" id="KPQ41349.1"/>
    </source>
</evidence>
<comment type="caution">
    <text evidence="1">The sequence shown here is derived from an EMBL/GenBank/DDBJ whole genome shotgun (WGS) entry which is preliminary data.</text>
</comment>
<protein>
    <submittedName>
        <fullName evidence="1">Uncharacterized protein</fullName>
    </submittedName>
</protein>